<name>A0A9P3C1P1_ASPVI</name>
<proteinExistence type="predicted"/>
<evidence type="ECO:0000313" key="2">
    <source>
        <dbReference type="EMBL" id="GIK03576.1"/>
    </source>
</evidence>
<feature type="compositionally biased region" description="Basic and acidic residues" evidence="1">
    <location>
        <begin position="138"/>
        <end position="152"/>
    </location>
</feature>
<feature type="region of interest" description="Disordered" evidence="1">
    <location>
        <begin position="119"/>
        <end position="160"/>
    </location>
</feature>
<protein>
    <submittedName>
        <fullName evidence="2">Uncharacterized protein</fullName>
    </submittedName>
</protein>
<feature type="compositionally biased region" description="Polar residues" evidence="1">
    <location>
        <begin position="32"/>
        <end position="52"/>
    </location>
</feature>
<feature type="region of interest" description="Disordered" evidence="1">
    <location>
        <begin position="28"/>
        <end position="83"/>
    </location>
</feature>
<dbReference type="EMBL" id="BOPL01000005">
    <property type="protein sequence ID" value="GIK03576.1"/>
    <property type="molecule type" value="Genomic_DNA"/>
</dbReference>
<dbReference type="GeneID" id="66935630"/>
<dbReference type="AlphaFoldDB" id="A0A9P3C1P1"/>
<gene>
    <name evidence="2" type="ORF">Aspvir_007648</name>
</gene>
<dbReference type="RefSeq" id="XP_043126762.1">
    <property type="nucleotide sequence ID" value="XM_043270827.1"/>
</dbReference>
<evidence type="ECO:0000313" key="3">
    <source>
        <dbReference type="Proteomes" id="UP000710440"/>
    </source>
</evidence>
<sequence>MSMADFKTLGSPYLVLPSVAGLRVDLLDLPGPSSQSQDALTTPTSPDPSSRQLHQDEDPTVFHPSSRQFPRRQSADVPLRDGVQSRLPPARFIDAIVRTKPSRIADNCSPRCSWVSTSSRSRCQRSATNRDIPSRGLQDNHHNDHYPRDNARTEASPSGHEELVSAVWTFDERCRGHRDCDQDTGDGGTYTNGFFRRK</sequence>
<keyword evidence="3" id="KW-1185">Reference proteome</keyword>
<accession>A0A9P3C1P1</accession>
<feature type="compositionally biased region" description="Polar residues" evidence="1">
    <location>
        <begin position="119"/>
        <end position="131"/>
    </location>
</feature>
<reference evidence="2 3" key="1">
    <citation type="submission" date="2021-02" db="EMBL/GenBank/DDBJ databases">
        <title>Pan-genome distribution and transcriptional activeness of fungal secondary metabolism genes in Aspergillus section Fumigati.</title>
        <authorList>
            <person name="Takahashi H."/>
            <person name="Umemura M."/>
            <person name="Ninomiya A."/>
            <person name="Kusuya Y."/>
            <person name="Urayama S."/>
            <person name="Shimizu M."/>
            <person name="Watanabe A."/>
            <person name="Kamei K."/>
            <person name="Yaguchi T."/>
            <person name="Hagiwara D."/>
        </authorList>
    </citation>
    <scope>NUCLEOTIDE SEQUENCE [LARGE SCALE GENOMIC DNA]</scope>
    <source>
        <strain evidence="2 3">IFM 47045</strain>
    </source>
</reference>
<dbReference type="Proteomes" id="UP000710440">
    <property type="component" value="Unassembled WGS sequence"/>
</dbReference>
<dbReference type="OrthoDB" id="4187771at2759"/>
<organism evidence="2 3">
    <name type="scientific">Aspergillus viridinutans</name>
    <dbReference type="NCBI Taxonomy" id="75553"/>
    <lineage>
        <taxon>Eukaryota</taxon>
        <taxon>Fungi</taxon>
        <taxon>Dikarya</taxon>
        <taxon>Ascomycota</taxon>
        <taxon>Pezizomycotina</taxon>
        <taxon>Eurotiomycetes</taxon>
        <taxon>Eurotiomycetidae</taxon>
        <taxon>Eurotiales</taxon>
        <taxon>Aspergillaceae</taxon>
        <taxon>Aspergillus</taxon>
        <taxon>Aspergillus subgen. Fumigati</taxon>
    </lineage>
</organism>
<comment type="caution">
    <text evidence="2">The sequence shown here is derived from an EMBL/GenBank/DDBJ whole genome shotgun (WGS) entry which is preliminary data.</text>
</comment>
<evidence type="ECO:0000256" key="1">
    <source>
        <dbReference type="SAM" id="MobiDB-lite"/>
    </source>
</evidence>